<evidence type="ECO:0000256" key="9">
    <source>
        <dbReference type="ARBA" id="ARBA00022824"/>
    </source>
</evidence>
<evidence type="ECO:0000256" key="6">
    <source>
        <dbReference type="ARBA" id="ARBA00022679"/>
    </source>
</evidence>
<dbReference type="InterPro" id="IPR001129">
    <property type="entry name" value="Membr-assoc_MAPEG"/>
</dbReference>
<evidence type="ECO:0000256" key="13">
    <source>
        <dbReference type="ARBA" id="ARBA00023136"/>
    </source>
</evidence>
<evidence type="ECO:0000256" key="3">
    <source>
        <dbReference type="ARBA" id="ARBA00004477"/>
    </source>
</evidence>
<evidence type="ECO:0000256" key="12">
    <source>
        <dbReference type="ARBA" id="ARBA00023128"/>
    </source>
</evidence>
<protein>
    <recommendedName>
        <fullName evidence="15">Microsomal glutathione S-transferase 1</fullName>
        <ecNumber evidence="5">2.5.1.18</ecNumber>
    </recommendedName>
</protein>
<dbReference type="EC" id="2.5.1.18" evidence="5"/>
<dbReference type="Pfam" id="PF01124">
    <property type="entry name" value="MAPEG"/>
    <property type="match status" value="1"/>
</dbReference>
<dbReference type="SUPFAM" id="SSF161084">
    <property type="entry name" value="MAPEG domain-like"/>
    <property type="match status" value="1"/>
</dbReference>
<evidence type="ECO:0000256" key="2">
    <source>
        <dbReference type="ARBA" id="ARBA00004294"/>
    </source>
</evidence>
<feature type="transmembrane region" description="Helical" evidence="17">
    <location>
        <begin position="14"/>
        <end position="35"/>
    </location>
</feature>
<keyword evidence="13 17" id="KW-0472">Membrane</keyword>
<keyword evidence="12" id="KW-0496">Mitochondrion</keyword>
<keyword evidence="6" id="KW-0808">Transferase</keyword>
<dbReference type="EMBL" id="JARKIK010000003">
    <property type="protein sequence ID" value="KAK8753102.1"/>
    <property type="molecule type" value="Genomic_DNA"/>
</dbReference>
<evidence type="ECO:0000256" key="17">
    <source>
        <dbReference type="SAM" id="Phobius"/>
    </source>
</evidence>
<evidence type="ECO:0000256" key="11">
    <source>
        <dbReference type="ARBA" id="ARBA00022990"/>
    </source>
</evidence>
<evidence type="ECO:0000256" key="15">
    <source>
        <dbReference type="ARBA" id="ARBA00039397"/>
    </source>
</evidence>
<dbReference type="EMBL" id="JARKIK010000003">
    <property type="protein sequence ID" value="KAK8753105.1"/>
    <property type="molecule type" value="Genomic_DNA"/>
</dbReference>
<comment type="function">
    <text evidence="1">Conjugation of reduced glutathione to a wide number of exogenous and endogenous hydrophobic electrophiles.</text>
</comment>
<reference evidence="18 19" key="1">
    <citation type="journal article" date="2024" name="BMC Genomics">
        <title>Genome assembly of redclaw crayfish (Cherax quadricarinatus) provides insights into its immune adaptation and hypoxia tolerance.</title>
        <authorList>
            <person name="Liu Z."/>
            <person name="Zheng J."/>
            <person name="Li H."/>
            <person name="Fang K."/>
            <person name="Wang S."/>
            <person name="He J."/>
            <person name="Zhou D."/>
            <person name="Weng S."/>
            <person name="Chi M."/>
            <person name="Gu Z."/>
            <person name="He J."/>
            <person name="Li F."/>
            <person name="Wang M."/>
        </authorList>
    </citation>
    <scope>NUCLEOTIDE SEQUENCE [LARGE SCALE GENOMIC DNA]</scope>
    <source>
        <strain evidence="18">ZL_2023a</strain>
    </source>
</reference>
<evidence type="ECO:0000256" key="10">
    <source>
        <dbReference type="ARBA" id="ARBA00022989"/>
    </source>
</evidence>
<evidence type="ECO:0000256" key="5">
    <source>
        <dbReference type="ARBA" id="ARBA00012452"/>
    </source>
</evidence>
<dbReference type="InterPro" id="IPR023352">
    <property type="entry name" value="MAPEG-like_dom_sf"/>
</dbReference>
<keyword evidence="19" id="KW-1185">Reference proteome</keyword>
<evidence type="ECO:0000256" key="7">
    <source>
        <dbReference type="ARBA" id="ARBA00022692"/>
    </source>
</evidence>
<proteinExistence type="inferred from homology"/>
<keyword evidence="11" id="KW-0007">Acetylation</keyword>
<dbReference type="GO" id="GO:0005789">
    <property type="term" value="C:endoplasmic reticulum membrane"/>
    <property type="evidence" value="ECO:0007669"/>
    <property type="project" value="UniProtKB-SubCell"/>
</dbReference>
<dbReference type="InterPro" id="IPR040162">
    <property type="entry name" value="MGST1-like"/>
</dbReference>
<keyword evidence="7 17" id="KW-0812">Transmembrane</keyword>
<feature type="transmembrane region" description="Helical" evidence="17">
    <location>
        <begin position="76"/>
        <end position="103"/>
    </location>
</feature>
<comment type="similarity">
    <text evidence="4">Belongs to the MAPEG family.</text>
</comment>
<evidence type="ECO:0000256" key="4">
    <source>
        <dbReference type="ARBA" id="ARBA00010459"/>
    </source>
</evidence>
<evidence type="ECO:0000313" key="18">
    <source>
        <dbReference type="EMBL" id="KAK8753105.1"/>
    </source>
</evidence>
<dbReference type="Proteomes" id="UP001445076">
    <property type="component" value="Unassembled WGS sequence"/>
</dbReference>
<gene>
    <name evidence="18" type="ORF">OTU49_002511</name>
</gene>
<dbReference type="Gene3D" id="1.20.120.550">
    <property type="entry name" value="Membrane associated eicosanoid/glutathione metabolism-like domain"/>
    <property type="match status" value="1"/>
</dbReference>
<dbReference type="PANTHER" id="PTHR10689:SF6">
    <property type="entry name" value="MICROSOMAL GLUTATHIONE S-TRANSFERASE 1"/>
    <property type="match status" value="1"/>
</dbReference>
<comment type="caution">
    <text evidence="18">The sequence shown here is derived from an EMBL/GenBank/DDBJ whole genome shotgun (WGS) entry which is preliminary data.</text>
</comment>
<evidence type="ECO:0000256" key="1">
    <source>
        <dbReference type="ARBA" id="ARBA00003701"/>
    </source>
</evidence>
<dbReference type="PANTHER" id="PTHR10689">
    <property type="entry name" value="MICROSOMAL GLUTATHIONE S-TRANSFERASE 1"/>
    <property type="match status" value="1"/>
</dbReference>
<evidence type="ECO:0000256" key="14">
    <source>
        <dbReference type="ARBA" id="ARBA00038540"/>
    </source>
</evidence>
<feature type="transmembrane region" description="Helical" evidence="17">
    <location>
        <begin position="123"/>
        <end position="143"/>
    </location>
</feature>
<keyword evidence="9" id="KW-0256">Endoplasmic reticulum</keyword>
<organism evidence="18 19">
    <name type="scientific">Cherax quadricarinatus</name>
    <name type="common">Australian red claw crayfish</name>
    <dbReference type="NCBI Taxonomy" id="27406"/>
    <lineage>
        <taxon>Eukaryota</taxon>
        <taxon>Metazoa</taxon>
        <taxon>Ecdysozoa</taxon>
        <taxon>Arthropoda</taxon>
        <taxon>Crustacea</taxon>
        <taxon>Multicrustacea</taxon>
        <taxon>Malacostraca</taxon>
        <taxon>Eumalacostraca</taxon>
        <taxon>Eucarida</taxon>
        <taxon>Decapoda</taxon>
        <taxon>Pleocyemata</taxon>
        <taxon>Astacidea</taxon>
        <taxon>Parastacoidea</taxon>
        <taxon>Parastacidae</taxon>
        <taxon>Cherax</taxon>
    </lineage>
</organism>
<reference evidence="18" key="2">
    <citation type="submission" date="2024-01" db="EMBL/GenBank/DDBJ databases">
        <authorList>
            <person name="He J."/>
            <person name="Wang M."/>
            <person name="Zheng J."/>
            <person name="Liu Z."/>
        </authorList>
    </citation>
    <scope>NUCLEOTIDE SEQUENCE</scope>
    <source>
        <strain evidence="18">ZL_2023a</strain>
        <tissue evidence="18">Muscle</tissue>
    </source>
</reference>
<evidence type="ECO:0000256" key="16">
    <source>
        <dbReference type="ARBA" id="ARBA00049385"/>
    </source>
</evidence>
<dbReference type="GO" id="GO:0005741">
    <property type="term" value="C:mitochondrial outer membrane"/>
    <property type="evidence" value="ECO:0007669"/>
    <property type="project" value="UniProtKB-SubCell"/>
</dbReference>
<comment type="catalytic activity">
    <reaction evidence="16">
        <text>RX + glutathione = an S-substituted glutathione + a halide anion + H(+)</text>
        <dbReference type="Rhea" id="RHEA:16437"/>
        <dbReference type="ChEBI" id="CHEBI:15378"/>
        <dbReference type="ChEBI" id="CHEBI:16042"/>
        <dbReference type="ChEBI" id="CHEBI:17792"/>
        <dbReference type="ChEBI" id="CHEBI:57925"/>
        <dbReference type="ChEBI" id="CHEBI:90779"/>
        <dbReference type="EC" id="2.5.1.18"/>
    </reaction>
    <physiologicalReaction direction="left-to-right" evidence="16">
        <dbReference type="Rhea" id="RHEA:16438"/>
    </physiologicalReaction>
</comment>
<dbReference type="GO" id="GO:0004364">
    <property type="term" value="F:glutathione transferase activity"/>
    <property type="evidence" value="ECO:0007669"/>
    <property type="project" value="UniProtKB-EC"/>
</dbReference>
<accession>A0AAW0Y8R1</accession>
<dbReference type="EMBL" id="JARKIK010000003">
    <property type="protein sequence ID" value="KAK8753104.1"/>
    <property type="molecule type" value="Genomic_DNA"/>
</dbReference>
<evidence type="ECO:0000256" key="8">
    <source>
        <dbReference type="ARBA" id="ARBA00022787"/>
    </source>
</evidence>
<dbReference type="AlphaFoldDB" id="A0AAW0Y8R1"/>
<sequence length="144" mass="16351">MSGWTLDNPVFTSYVFWSAVLAAKMLIMGPITGYFRVTRKAFANPEDAASMGVKGTKINENVERVRRAHQNDLENIPVFWMSGLLYVLTQPSLFTASVLFRIYTIARILHTVLYLRGSFLRGPSYMVGMVVKIIMVGTVIYTFW</sequence>
<comment type="subunit">
    <text evidence="14">Homotrimer; The trimer binds only one molecule of glutathione.</text>
</comment>
<comment type="subcellular location">
    <subcellularLocation>
        <location evidence="3">Endoplasmic reticulum membrane</location>
        <topology evidence="3">Multi-pass membrane protein</topology>
    </subcellularLocation>
    <subcellularLocation>
        <location evidence="2">Mitochondrion outer membrane</location>
    </subcellularLocation>
</comment>
<keyword evidence="10 17" id="KW-1133">Transmembrane helix</keyword>
<name>A0AAW0Y8R1_CHEQU</name>
<evidence type="ECO:0000313" key="19">
    <source>
        <dbReference type="Proteomes" id="UP001445076"/>
    </source>
</evidence>
<dbReference type="EMBL" id="JARKIK010000003">
    <property type="protein sequence ID" value="KAK8753103.1"/>
    <property type="molecule type" value="Genomic_DNA"/>
</dbReference>
<keyword evidence="8" id="KW-1000">Mitochondrion outer membrane</keyword>
<dbReference type="FunFam" id="1.20.120.550:FF:000002">
    <property type="entry name" value="Microsomal glutathione S-transferase 1"/>
    <property type="match status" value="1"/>
</dbReference>